<sequence>MASISRRNGKWQYRVSYKDGTSYRNKTKGGFITKRQAQLAAADIEAKLGRGAN</sequence>
<feature type="domain" description="AP2-like integrase N-terminal" evidence="1">
    <location>
        <begin position="10"/>
        <end position="51"/>
    </location>
</feature>
<name>A0ABW5S0E2_9BACL</name>
<dbReference type="EMBL" id="JBHUMQ010000003">
    <property type="protein sequence ID" value="MFD2692504.1"/>
    <property type="molecule type" value="Genomic_DNA"/>
</dbReference>
<dbReference type="RefSeq" id="WP_253059693.1">
    <property type="nucleotide sequence ID" value="NZ_JAMXWM010000004.1"/>
</dbReference>
<accession>A0ABW5S0E2</accession>
<dbReference type="Pfam" id="PF14657">
    <property type="entry name" value="Arm-DNA-bind_4"/>
    <property type="match status" value="1"/>
</dbReference>
<keyword evidence="3" id="KW-1185">Reference proteome</keyword>
<evidence type="ECO:0000313" key="3">
    <source>
        <dbReference type="Proteomes" id="UP001597399"/>
    </source>
</evidence>
<gene>
    <name evidence="2" type="ORF">ACFSUE_02440</name>
</gene>
<evidence type="ECO:0000313" key="2">
    <source>
        <dbReference type="EMBL" id="MFD2692504.1"/>
    </source>
</evidence>
<dbReference type="Proteomes" id="UP001597399">
    <property type="component" value="Unassembled WGS sequence"/>
</dbReference>
<reference evidence="3" key="1">
    <citation type="journal article" date="2019" name="Int. J. Syst. Evol. Microbiol.">
        <title>The Global Catalogue of Microorganisms (GCM) 10K type strain sequencing project: providing services to taxonomists for standard genome sequencing and annotation.</title>
        <authorList>
            <consortium name="The Broad Institute Genomics Platform"/>
            <consortium name="The Broad Institute Genome Sequencing Center for Infectious Disease"/>
            <person name="Wu L."/>
            <person name="Ma J."/>
        </authorList>
    </citation>
    <scope>NUCLEOTIDE SEQUENCE [LARGE SCALE GENOMIC DNA]</scope>
    <source>
        <strain evidence="3">TISTR 2466</strain>
    </source>
</reference>
<organism evidence="2 3">
    <name type="scientific">Sporolactobacillus shoreicorticis</name>
    <dbReference type="NCBI Taxonomy" id="1923877"/>
    <lineage>
        <taxon>Bacteria</taxon>
        <taxon>Bacillati</taxon>
        <taxon>Bacillota</taxon>
        <taxon>Bacilli</taxon>
        <taxon>Bacillales</taxon>
        <taxon>Sporolactobacillaceae</taxon>
        <taxon>Sporolactobacillus</taxon>
    </lineage>
</organism>
<keyword evidence="2" id="KW-0238">DNA-binding</keyword>
<dbReference type="GO" id="GO:0003677">
    <property type="term" value="F:DNA binding"/>
    <property type="evidence" value="ECO:0007669"/>
    <property type="project" value="UniProtKB-KW"/>
</dbReference>
<proteinExistence type="predicted"/>
<dbReference type="InterPro" id="IPR028259">
    <property type="entry name" value="AP2-like_int_N"/>
</dbReference>
<evidence type="ECO:0000259" key="1">
    <source>
        <dbReference type="Pfam" id="PF14657"/>
    </source>
</evidence>
<protein>
    <submittedName>
        <fullName evidence="2">Arm DNA-binding domain-containing protein</fullName>
    </submittedName>
</protein>
<comment type="caution">
    <text evidence="2">The sequence shown here is derived from an EMBL/GenBank/DDBJ whole genome shotgun (WGS) entry which is preliminary data.</text>
</comment>